<keyword evidence="6" id="KW-1185">Reference proteome</keyword>
<dbReference type="SMART" id="SM00368">
    <property type="entry name" value="LRR_RI"/>
    <property type="match status" value="3"/>
</dbReference>
<dbReference type="AlphaFoldDB" id="A0A8T2MSH9"/>
<comment type="subcellular location">
    <subcellularLocation>
        <location evidence="1">Nucleus</location>
    </subcellularLocation>
</comment>
<evidence type="ECO:0000256" key="2">
    <source>
        <dbReference type="ARBA" id="ARBA00022737"/>
    </source>
</evidence>
<name>A0A8T2MSH9_9TELE</name>
<dbReference type="EMBL" id="JAFBMS010000392">
    <property type="protein sequence ID" value="KAG9331055.1"/>
    <property type="molecule type" value="Genomic_DNA"/>
</dbReference>
<evidence type="ECO:0000256" key="3">
    <source>
        <dbReference type="ARBA" id="ARBA00023242"/>
    </source>
</evidence>
<feature type="region of interest" description="Disordered" evidence="4">
    <location>
        <begin position="387"/>
        <end position="407"/>
    </location>
</feature>
<gene>
    <name evidence="5" type="ORF">JZ751_020405</name>
</gene>
<evidence type="ECO:0000256" key="4">
    <source>
        <dbReference type="SAM" id="MobiDB-lite"/>
    </source>
</evidence>
<comment type="caution">
    <text evidence="5">The sequence shown here is derived from an EMBL/GenBank/DDBJ whole genome shotgun (WGS) entry which is preliminary data.</text>
</comment>
<dbReference type="GO" id="GO:0043596">
    <property type="term" value="C:nuclear replication fork"/>
    <property type="evidence" value="ECO:0007669"/>
    <property type="project" value="TreeGrafter"/>
</dbReference>
<keyword evidence="3" id="KW-0539">Nucleus</keyword>
<dbReference type="PANTHER" id="PTHR46358:SF1">
    <property type="entry name" value="TONSOKU-LIKE PROTEIN"/>
    <property type="match status" value="1"/>
</dbReference>
<evidence type="ECO:0000256" key="1">
    <source>
        <dbReference type="ARBA" id="ARBA00004123"/>
    </source>
</evidence>
<dbReference type="PANTHER" id="PTHR46358">
    <property type="entry name" value="TONSOKU-LIKE PROTEIN"/>
    <property type="match status" value="1"/>
</dbReference>
<dbReference type="Pfam" id="PF00560">
    <property type="entry name" value="LRR_1"/>
    <property type="match status" value="1"/>
</dbReference>
<dbReference type="GO" id="GO:0031297">
    <property type="term" value="P:replication fork processing"/>
    <property type="evidence" value="ECO:0007669"/>
    <property type="project" value="TreeGrafter"/>
</dbReference>
<dbReference type="InterPro" id="IPR032675">
    <property type="entry name" value="LRR_dom_sf"/>
</dbReference>
<reference evidence="5" key="1">
    <citation type="thesis" date="2021" institute="BYU ScholarsArchive" country="Provo, UT, USA">
        <title>Applications of and Algorithms for Genome Assembly and Genomic Analyses with an Emphasis on Marine Teleosts.</title>
        <authorList>
            <person name="Pickett B.D."/>
        </authorList>
    </citation>
    <scope>NUCLEOTIDE SEQUENCE</scope>
    <source>
        <strain evidence="5">HI-2016</strain>
    </source>
</reference>
<protein>
    <recommendedName>
        <fullName evidence="7">Tonsoku-like protein</fullName>
    </recommendedName>
</protein>
<dbReference type="GO" id="GO:0000724">
    <property type="term" value="P:double-strand break repair via homologous recombination"/>
    <property type="evidence" value="ECO:0007669"/>
    <property type="project" value="TreeGrafter"/>
</dbReference>
<dbReference type="SUPFAM" id="SSF52047">
    <property type="entry name" value="RNI-like"/>
    <property type="match status" value="1"/>
</dbReference>
<dbReference type="Pfam" id="PF13516">
    <property type="entry name" value="LRR_6"/>
    <property type="match status" value="1"/>
</dbReference>
<dbReference type="OrthoDB" id="8953011at2759"/>
<keyword evidence="2" id="KW-0677">Repeat</keyword>
<feature type="compositionally biased region" description="Basic and acidic residues" evidence="4">
    <location>
        <begin position="387"/>
        <end position="400"/>
    </location>
</feature>
<organism evidence="5 6">
    <name type="scientific">Albula glossodonta</name>
    <name type="common">roundjaw bonefish</name>
    <dbReference type="NCBI Taxonomy" id="121402"/>
    <lineage>
        <taxon>Eukaryota</taxon>
        <taxon>Metazoa</taxon>
        <taxon>Chordata</taxon>
        <taxon>Craniata</taxon>
        <taxon>Vertebrata</taxon>
        <taxon>Euteleostomi</taxon>
        <taxon>Actinopterygii</taxon>
        <taxon>Neopterygii</taxon>
        <taxon>Teleostei</taxon>
        <taxon>Albuliformes</taxon>
        <taxon>Albulidae</taxon>
        <taxon>Albula</taxon>
    </lineage>
</organism>
<accession>A0A8T2MSH9</accession>
<dbReference type="InterPro" id="IPR001611">
    <property type="entry name" value="Leu-rich_rpt"/>
</dbReference>
<dbReference type="Proteomes" id="UP000824540">
    <property type="component" value="Unassembled WGS sequence"/>
</dbReference>
<dbReference type="InterPro" id="IPR052311">
    <property type="entry name" value="MMS22L-TONSL_complex_comp"/>
</dbReference>
<evidence type="ECO:0000313" key="6">
    <source>
        <dbReference type="Proteomes" id="UP000824540"/>
    </source>
</evidence>
<evidence type="ECO:0008006" key="7">
    <source>
        <dbReference type="Google" id="ProtNLM"/>
    </source>
</evidence>
<sequence length="489" mass="52588">MTQLSGMVMLGRREVVRPNSPTLEEAVHIHTPQPPPLLQAPAVPLPAPIRITVRVQDRAFLIPVPHSEADSCTVSWLCDQAAQRYYQACGLLPCLSLQKEGALLSPHDLLLAVLHTNEEVLAEVCSWDLPPLPERYKKACQSLATAENRLVLRLCEVQDGSPSVCVSGLSLPPAGLTPLLRALKLQSNLTELRLSGNRLHDDLMPELVSMATTMPRIRLLDLSANQITAEGLKKAASALEGRSHPAFPCLEELVLSVNPLGDSVSEALSCLVSACPLLATLSLQACGFSARFLQQHRLLLERALSGTGHLRSLCLSHNALGSTGFELVLKTMPLHCLTHLYLSAVRSGPADPPVTSRLAPLLAQVSGSLSIAGVPGPVWKPRCDIGRPRDPPDSPERCTEIPDPPRPAGGCTRISGHEQFSEQSRSVIISTDTQPVVVGVAVSLVRGGLVVSSFQAGVAWVRTLVFLTSLNSDDTRSSVKQEVLQELIM</sequence>
<dbReference type="Gene3D" id="3.80.10.10">
    <property type="entry name" value="Ribonuclease Inhibitor"/>
    <property type="match status" value="1"/>
</dbReference>
<proteinExistence type="predicted"/>
<evidence type="ECO:0000313" key="5">
    <source>
        <dbReference type="EMBL" id="KAG9331055.1"/>
    </source>
</evidence>